<dbReference type="InterPro" id="IPR000300">
    <property type="entry name" value="IPPc"/>
</dbReference>
<feature type="coiled-coil region" evidence="1">
    <location>
        <begin position="439"/>
        <end position="469"/>
    </location>
</feature>
<sequence>MSTDEQQATRPPGAFPSDQSFGEFEDISQPGLDLQSLTRAMKSRKADYIRRQSVSVKVGTWNVAAIPGTENDIGRWFVQGEGASEAFSGFKDPQSRGHIVTGQSTSKLDSEHQKGSEGTKTASEPGPEAVDLYVLGLQEIVDISSPAEALRPYTDQGPARRWKEAVRQALPAGYELVSEVQLLGLYLTIYTSPEIRDSISSVSSTSVGTGLMGYMGNKGAVATRIVIGETTRLVFVNCHLAAGSDKGSLERRNWDAAQIIQRTKFELVESEDGQKERQSENIGEEDFAFWFGDLNYRLDDIPGDDVRQVLARHAENAYDSALQSKLSRSNSRRNSHASDSAADSQSSPSSVAGEDENPDPVADEDIDPHNDPASLQTTISSLMTHDQLRTQQRKGTAFHKGWREGEITFLPTYKYDVGSVARFDSSEKHRGPSWCDRILFRTQQDINKHERMNREAEDARKRDKEMQDRGLDKAVADYNVLFDYDPEVDGSVDGDGYESDADSAGDNTTSPMQEESEPDPIHQHHYGSYQGILSSDHKPLSANFTLTFDAVDSRLKANVHQEVVRELDKAENEARPGLTVVVDTHIDEKGSKHDPNMVSFGEVKYDVPVHRSLTVANTSGAPAKFSFAEQVGHDNNSDDSASWLDVHIHHSTDAEPSLGVSSNPHNSHTLHPGEVAHIDVTAHVRSIEHVRQLNKHKAKLEEILVLHVDSGRDHFISVCGKWMPTCFGCSIEELTRMPEQGARSQLRDSEIRNDKETEEVRLSAPRELFRLTECISDLAERAVAEWSMMKGESEEEQPPWSKEPAGFAWPFQPETWTLTDPHTRASLLTSVRESLDTNESFSSAFTPEISSLHRLEVMAETLLSFLNSISDGVVTASVWHKMEQQIISRERSKAPSLSWEETQAWVLESLAYSPAHSVSFTFVTFMLARLANEIAPVPSAARSHASLRRTKTSSEESTPTSASSRDSRQRSSSHSSSPFGIQASSATAKALVSGGSLRRKSRFVDADPESTAVAEAASRREAVETALAEVFSRALISSDVPLPARDKDRRASDERKRSIIEPFLKMVGVDERGPSGGR</sequence>
<dbReference type="GeneID" id="81620099"/>
<dbReference type="GO" id="GO:0004439">
    <property type="term" value="F:phosphatidylinositol-4,5-bisphosphate 5-phosphatase activity"/>
    <property type="evidence" value="ECO:0007669"/>
    <property type="project" value="TreeGrafter"/>
</dbReference>
<accession>A0A9X0C2G7</accession>
<feature type="domain" description="Inositol polyphosphate-related phosphatase" evidence="3">
    <location>
        <begin position="52"/>
        <end position="458"/>
    </location>
</feature>
<feature type="region of interest" description="Disordered" evidence="2">
    <location>
        <begin position="1"/>
        <end position="25"/>
    </location>
</feature>
<feature type="compositionally biased region" description="Low complexity" evidence="2">
    <location>
        <begin position="337"/>
        <end position="350"/>
    </location>
</feature>
<feature type="region of interest" description="Disordered" evidence="2">
    <location>
        <begin position="489"/>
        <end position="527"/>
    </location>
</feature>
<evidence type="ECO:0000256" key="2">
    <source>
        <dbReference type="SAM" id="MobiDB-lite"/>
    </source>
</evidence>
<feature type="region of interest" description="Disordered" evidence="2">
    <location>
        <begin position="739"/>
        <end position="759"/>
    </location>
</feature>
<reference evidence="4" key="2">
    <citation type="journal article" date="2023" name="IMA Fungus">
        <title>Comparative genomic study of the Penicillium genus elucidates a diverse pangenome and 15 lateral gene transfer events.</title>
        <authorList>
            <person name="Petersen C."/>
            <person name="Sorensen T."/>
            <person name="Nielsen M.R."/>
            <person name="Sondergaard T.E."/>
            <person name="Sorensen J.L."/>
            <person name="Fitzpatrick D.A."/>
            <person name="Frisvad J.C."/>
            <person name="Nielsen K.L."/>
        </authorList>
    </citation>
    <scope>NUCLEOTIDE SEQUENCE</scope>
    <source>
        <strain evidence="4">IBT 30728</strain>
    </source>
</reference>
<dbReference type="GO" id="GO:0046856">
    <property type="term" value="P:phosphatidylinositol dephosphorylation"/>
    <property type="evidence" value="ECO:0007669"/>
    <property type="project" value="InterPro"/>
</dbReference>
<comment type="caution">
    <text evidence="4">The sequence shown here is derived from an EMBL/GenBank/DDBJ whole genome shotgun (WGS) entry which is preliminary data.</text>
</comment>
<protein>
    <recommendedName>
        <fullName evidence="3">Inositol polyphosphate-related phosphatase domain-containing protein</fullName>
    </recommendedName>
</protein>
<dbReference type="Gene3D" id="3.60.10.10">
    <property type="entry name" value="Endonuclease/exonuclease/phosphatase"/>
    <property type="match status" value="1"/>
</dbReference>
<feature type="compositionally biased region" description="Acidic residues" evidence="2">
    <location>
        <begin position="353"/>
        <end position="366"/>
    </location>
</feature>
<dbReference type="Pfam" id="PF22669">
    <property type="entry name" value="Exo_endo_phos2"/>
    <property type="match status" value="2"/>
</dbReference>
<evidence type="ECO:0000313" key="4">
    <source>
        <dbReference type="EMBL" id="KAJ5495130.1"/>
    </source>
</evidence>
<feature type="region of interest" description="Disordered" evidence="2">
    <location>
        <begin position="321"/>
        <end position="375"/>
    </location>
</feature>
<dbReference type="Gene3D" id="2.60.40.10">
    <property type="entry name" value="Immunoglobulins"/>
    <property type="match status" value="1"/>
</dbReference>
<dbReference type="AlphaFoldDB" id="A0A9X0C2G7"/>
<evidence type="ECO:0000259" key="3">
    <source>
        <dbReference type="SMART" id="SM00128"/>
    </source>
</evidence>
<evidence type="ECO:0000256" key="1">
    <source>
        <dbReference type="SAM" id="Coils"/>
    </source>
</evidence>
<dbReference type="InterPro" id="IPR048869">
    <property type="entry name" value="OCRL-1_2_ASH"/>
</dbReference>
<keyword evidence="1" id="KW-0175">Coiled coil</keyword>
<dbReference type="Proteomes" id="UP001148312">
    <property type="component" value="Unassembled WGS sequence"/>
</dbReference>
<dbReference type="PANTHER" id="PTHR11200:SF300">
    <property type="entry name" value="TYPE II INOSITOL 1,4,5-TRISPHOSPHATE 5-PHOSPHATASE"/>
    <property type="match status" value="1"/>
</dbReference>
<feature type="compositionally biased region" description="Low complexity" evidence="2">
    <location>
        <begin position="955"/>
        <end position="977"/>
    </location>
</feature>
<feature type="compositionally biased region" description="Acidic residues" evidence="2">
    <location>
        <begin position="489"/>
        <end position="503"/>
    </location>
</feature>
<feature type="region of interest" description="Disordered" evidence="2">
    <location>
        <begin position="87"/>
        <end position="126"/>
    </location>
</feature>
<dbReference type="SUPFAM" id="SSF56219">
    <property type="entry name" value="DNase I-like"/>
    <property type="match status" value="1"/>
</dbReference>
<feature type="region of interest" description="Disordered" evidence="2">
    <location>
        <begin position="941"/>
        <end position="984"/>
    </location>
</feature>
<dbReference type="EMBL" id="JAPWDQ010000001">
    <property type="protein sequence ID" value="KAJ5495130.1"/>
    <property type="molecule type" value="Genomic_DNA"/>
</dbReference>
<proteinExistence type="predicted"/>
<feature type="compositionally biased region" description="Basic and acidic residues" evidence="2">
    <location>
        <begin position="745"/>
        <end position="759"/>
    </location>
</feature>
<dbReference type="InterPro" id="IPR046985">
    <property type="entry name" value="IP5"/>
</dbReference>
<name>A0A9X0C2G7_9EURO</name>
<feature type="compositionally biased region" description="Basic and acidic residues" evidence="2">
    <location>
        <begin position="108"/>
        <end position="117"/>
    </location>
</feature>
<dbReference type="InterPro" id="IPR013783">
    <property type="entry name" value="Ig-like_fold"/>
</dbReference>
<dbReference type="InterPro" id="IPR036691">
    <property type="entry name" value="Endo/exonu/phosph_ase_sf"/>
</dbReference>
<reference evidence="4" key="1">
    <citation type="submission" date="2022-12" db="EMBL/GenBank/DDBJ databases">
        <authorList>
            <person name="Petersen C."/>
        </authorList>
    </citation>
    <scope>NUCLEOTIDE SEQUENCE</scope>
    <source>
        <strain evidence="4">IBT 30728</strain>
    </source>
</reference>
<dbReference type="RefSeq" id="XP_056794143.1">
    <property type="nucleotide sequence ID" value="XM_056929850.1"/>
</dbReference>
<dbReference type="PANTHER" id="PTHR11200">
    <property type="entry name" value="INOSITOL 5-PHOSPHATASE"/>
    <property type="match status" value="1"/>
</dbReference>
<gene>
    <name evidence="4" type="ORF">N7539_000246</name>
</gene>
<organism evidence="4 5">
    <name type="scientific">Penicillium diatomitis</name>
    <dbReference type="NCBI Taxonomy" id="2819901"/>
    <lineage>
        <taxon>Eukaryota</taxon>
        <taxon>Fungi</taxon>
        <taxon>Dikarya</taxon>
        <taxon>Ascomycota</taxon>
        <taxon>Pezizomycotina</taxon>
        <taxon>Eurotiomycetes</taxon>
        <taxon>Eurotiomycetidae</taxon>
        <taxon>Eurotiales</taxon>
        <taxon>Aspergillaceae</taxon>
        <taxon>Penicillium</taxon>
    </lineage>
</organism>
<dbReference type="SMART" id="SM00128">
    <property type="entry name" value="IPPc"/>
    <property type="match status" value="1"/>
</dbReference>
<dbReference type="Pfam" id="PF21310">
    <property type="entry name" value="OCRL-like_ASH"/>
    <property type="match status" value="1"/>
</dbReference>
<evidence type="ECO:0000313" key="5">
    <source>
        <dbReference type="Proteomes" id="UP001148312"/>
    </source>
</evidence>
<keyword evidence="5" id="KW-1185">Reference proteome</keyword>